<accession>A0A9D2FTD0</accession>
<feature type="non-terminal residue" evidence="1">
    <location>
        <position position="1"/>
    </location>
</feature>
<dbReference type="EMBL" id="DXBG01000246">
    <property type="protein sequence ID" value="HIZ66297.1"/>
    <property type="molecule type" value="Genomic_DNA"/>
</dbReference>
<comment type="caution">
    <text evidence="1">The sequence shown here is derived from an EMBL/GenBank/DDBJ whole genome shotgun (WGS) entry which is preliminary data.</text>
</comment>
<reference evidence="1" key="2">
    <citation type="submission" date="2021-04" db="EMBL/GenBank/DDBJ databases">
        <authorList>
            <person name="Gilroy R."/>
        </authorList>
    </citation>
    <scope>NUCLEOTIDE SEQUENCE</scope>
    <source>
        <strain evidence="1">1068</strain>
    </source>
</reference>
<name>A0A9D2FTD0_9FIRM</name>
<gene>
    <name evidence="1" type="ORF">H9809_10435</name>
</gene>
<dbReference type="Proteomes" id="UP000824056">
    <property type="component" value="Unassembled WGS sequence"/>
</dbReference>
<reference evidence="1" key="1">
    <citation type="journal article" date="2021" name="PeerJ">
        <title>Extensive microbial diversity within the chicken gut microbiome revealed by metagenomics and culture.</title>
        <authorList>
            <person name="Gilroy R."/>
            <person name="Ravi A."/>
            <person name="Getino M."/>
            <person name="Pursley I."/>
            <person name="Horton D.L."/>
            <person name="Alikhan N.F."/>
            <person name="Baker D."/>
            <person name="Gharbi K."/>
            <person name="Hall N."/>
            <person name="Watson M."/>
            <person name="Adriaenssens E.M."/>
            <person name="Foster-Nyarko E."/>
            <person name="Jarju S."/>
            <person name="Secka A."/>
            <person name="Antonio M."/>
            <person name="Oren A."/>
            <person name="Chaudhuri R.R."/>
            <person name="La Ragione R."/>
            <person name="Hildebrand F."/>
            <person name="Pallen M.J."/>
        </authorList>
    </citation>
    <scope>NUCLEOTIDE SEQUENCE</scope>
    <source>
        <strain evidence="1">1068</strain>
    </source>
</reference>
<protein>
    <submittedName>
        <fullName evidence="1">Uncharacterized protein</fullName>
    </submittedName>
</protein>
<organism evidence="1 2">
    <name type="scientific">Candidatus Blautia pullicola</name>
    <dbReference type="NCBI Taxonomy" id="2838498"/>
    <lineage>
        <taxon>Bacteria</taxon>
        <taxon>Bacillati</taxon>
        <taxon>Bacillota</taxon>
        <taxon>Clostridia</taxon>
        <taxon>Lachnospirales</taxon>
        <taxon>Lachnospiraceae</taxon>
        <taxon>Blautia</taxon>
    </lineage>
</organism>
<proteinExistence type="predicted"/>
<evidence type="ECO:0000313" key="2">
    <source>
        <dbReference type="Proteomes" id="UP000824056"/>
    </source>
</evidence>
<evidence type="ECO:0000313" key="1">
    <source>
        <dbReference type="EMBL" id="HIZ66297.1"/>
    </source>
</evidence>
<sequence length="170" mass="20059">VREMKREWREYLIEKAEDSPCQGENFWLSLGEEEGRCAKVILGIVEGIRRGEEESREKSRVCLEYLLFHCCQREWKFLKERRSVSIRELCFLESGYADCPFAGVSRICAGLLIAEFLGVEVEQGSSYSVLLKCVREGNEIWNERKFLTFPKSMLYFLKNYNFKPMNKRSR</sequence>
<dbReference type="AlphaFoldDB" id="A0A9D2FTD0"/>